<reference evidence="2 3" key="1">
    <citation type="submission" date="2017-06" db="EMBL/GenBank/DDBJ databases">
        <title>Sequencing and comparative analysis of myxobacterial genomes.</title>
        <authorList>
            <person name="Rupp O."/>
            <person name="Goesmann A."/>
            <person name="Sogaard-Andersen L."/>
        </authorList>
    </citation>
    <scope>NUCLEOTIDE SEQUENCE [LARGE SCALE GENOMIC DNA]</scope>
    <source>
        <strain evidence="2 3">DSM 52655</strain>
    </source>
</reference>
<dbReference type="InterPro" id="IPR000008">
    <property type="entry name" value="C2_dom"/>
</dbReference>
<feature type="domain" description="C2" evidence="1">
    <location>
        <begin position="56"/>
        <end position="129"/>
    </location>
</feature>
<organism evidence="2 3">
    <name type="scientific">Cystobacter fuscus</name>
    <dbReference type="NCBI Taxonomy" id="43"/>
    <lineage>
        <taxon>Bacteria</taxon>
        <taxon>Pseudomonadati</taxon>
        <taxon>Myxococcota</taxon>
        <taxon>Myxococcia</taxon>
        <taxon>Myxococcales</taxon>
        <taxon>Cystobacterineae</taxon>
        <taxon>Archangiaceae</taxon>
        <taxon>Cystobacter</taxon>
    </lineage>
</organism>
<dbReference type="RefSeq" id="WP_157758905.1">
    <property type="nucleotide sequence ID" value="NZ_CP022098.1"/>
</dbReference>
<proteinExistence type="predicted"/>
<protein>
    <recommendedName>
        <fullName evidence="1">C2 domain-containing protein</fullName>
    </recommendedName>
</protein>
<dbReference type="KEGG" id="cfus:CYFUS_007626"/>
<dbReference type="Pfam" id="PF00168">
    <property type="entry name" value="C2"/>
    <property type="match status" value="1"/>
</dbReference>
<name>A0A250JE30_9BACT</name>
<dbReference type="Proteomes" id="UP000217257">
    <property type="component" value="Chromosome"/>
</dbReference>
<evidence type="ECO:0000313" key="2">
    <source>
        <dbReference type="EMBL" id="ATB42149.1"/>
    </source>
</evidence>
<dbReference type="AlphaFoldDB" id="A0A250JE30"/>
<accession>A0A250JE30</accession>
<gene>
    <name evidence="2" type="ORF">CYFUS_007626</name>
</gene>
<sequence length="162" mass="17234">MGAQCAMCQLLQSCQKQDVLRGWECLADRATHWSLQPLSASIPPTKPDGGSWDVGSDAPDVVVELDCPAGGSVGKVKTGESSSFTPSWNNGACVTTSPELLNAPISIRVLDVDLFSSEEILTTSYRLEEKDFAAGTLELPISADGTHTLKLRLSRVESLASP</sequence>
<evidence type="ECO:0000259" key="1">
    <source>
        <dbReference type="Pfam" id="PF00168"/>
    </source>
</evidence>
<evidence type="ECO:0000313" key="3">
    <source>
        <dbReference type="Proteomes" id="UP000217257"/>
    </source>
</evidence>
<dbReference type="EMBL" id="CP022098">
    <property type="protein sequence ID" value="ATB42149.1"/>
    <property type="molecule type" value="Genomic_DNA"/>
</dbReference>